<evidence type="ECO:0000313" key="2">
    <source>
        <dbReference type="Proteomes" id="UP000477070"/>
    </source>
</evidence>
<evidence type="ECO:0000313" key="1">
    <source>
        <dbReference type="EMBL" id="MWV69521.1"/>
    </source>
</evidence>
<gene>
    <name evidence="1" type="ORF">DCO61_05735</name>
</gene>
<accession>A0A6L7D8S3</accession>
<dbReference type="Proteomes" id="UP000477070">
    <property type="component" value="Unassembled WGS sequence"/>
</dbReference>
<protein>
    <submittedName>
        <fullName evidence="1">Uncharacterized protein</fullName>
    </submittedName>
</protein>
<name>A0A6L7D8S3_9HELI</name>
<comment type="caution">
    <text evidence="1">The sequence shown here is derived from an EMBL/GenBank/DDBJ whole genome shotgun (WGS) entry which is preliminary data.</text>
</comment>
<dbReference type="EMBL" id="QBIU01000001">
    <property type="protein sequence ID" value="MWV69521.1"/>
    <property type="molecule type" value="Genomic_DNA"/>
</dbReference>
<sequence>MWGEQRFFLKSFQGLFKSKKWQDLKSYFLDSLLNLKLQDLRVFFLDSKNLVNLKWQSLKCVFLDSKHSLKLVQNKDSKKLQNLDSINSQNLRNHKIDSKDSKNEIQNLKLDSINKTQNLQKAFGCDKDSKIDLVNLKADSKNSQNLNGEFLQNKDSKNLWNLKSWKLGIKSINSKISLNLVYDKDSKKLQNLNYKLDSKDLTLKENKADFISKIQNLDSINSQNLRNHKIDSKDSINNNLVNLNHKLDSKKLQNLNHKLDSKKPQNLKKDSKKPQNLNTLILTLFLTLSFTNTAYALKESESGQRNGYVGNFILGFDYLHQANNASLFSTPNNNNALLSGVRSSIGADVGWNFYDYVKLEFNILAGFAPTRVNGNFLSGFDTNILNPNYTIKDIVYFNMNMGGKIGYNLSSITKNFSHAIFLNLGVSFNSDTYGSAVIYDVVDNVLFLEIEGSKKLPNRFRLEYAGRIGFNAGTLAITGDIGSYARNANNAFSGYSLLCSLGFSYRLGDSYNIAFFMRLNVLYRYVGGEKSSRVVTTPADDTDNGLFLAGVSSNVTYPATHLLYSGVHFGFKF</sequence>
<organism evidence="1 2">
    <name type="scientific">Helicobacter saguini</name>
    <dbReference type="NCBI Taxonomy" id="1548018"/>
    <lineage>
        <taxon>Bacteria</taxon>
        <taxon>Pseudomonadati</taxon>
        <taxon>Campylobacterota</taxon>
        <taxon>Epsilonproteobacteria</taxon>
        <taxon>Campylobacterales</taxon>
        <taxon>Helicobacteraceae</taxon>
        <taxon>Helicobacter</taxon>
    </lineage>
</organism>
<reference evidence="1 2" key="1">
    <citation type="submission" date="2019-12" db="EMBL/GenBank/DDBJ databases">
        <title>Multi-Generational Helicobacter saguini Isolates.</title>
        <authorList>
            <person name="Mannion A."/>
            <person name="Shen Z."/>
            <person name="Fox J.G."/>
        </authorList>
    </citation>
    <scope>NUCLEOTIDE SEQUENCE [LARGE SCALE GENOMIC DNA]</scope>
    <source>
        <strain evidence="2">16-048 (F4)</strain>
    </source>
</reference>
<dbReference type="AlphaFoldDB" id="A0A6L7D8S3"/>
<dbReference type="RefSeq" id="WP_118949207.1">
    <property type="nucleotide sequence ID" value="NZ_QBIU01000001.1"/>
</dbReference>
<proteinExistence type="predicted"/>